<accession>A0AAD9FX08</accession>
<dbReference type="InterPro" id="IPR027417">
    <property type="entry name" value="P-loop_NTPase"/>
</dbReference>
<dbReference type="EMBL" id="JAODAN010000001">
    <property type="protein sequence ID" value="KAK1927810.1"/>
    <property type="molecule type" value="Genomic_DNA"/>
</dbReference>
<comment type="caution">
    <text evidence="4">The sequence shown here is derived from an EMBL/GenBank/DDBJ whole genome shotgun (WGS) entry which is preliminary data.</text>
</comment>
<protein>
    <submittedName>
        <fullName evidence="4">Uncharacterized protein</fullName>
    </submittedName>
</protein>
<reference evidence="4" key="1">
    <citation type="submission" date="2023-02" db="EMBL/GenBank/DDBJ databases">
        <title>Identification and recombinant expression of a fungal hydrolase from Papiliotrema laurentii that hydrolyzes apple cutin and clears colloidal polyester polyurethane.</title>
        <authorList>
            <consortium name="DOE Joint Genome Institute"/>
            <person name="Roman V.A."/>
            <person name="Bojanowski C."/>
            <person name="Crable B.R."/>
            <person name="Wagner D.N."/>
            <person name="Hung C.S."/>
            <person name="Nadeau L.J."/>
            <person name="Schratz L."/>
            <person name="Haridas S."/>
            <person name="Pangilinan J."/>
            <person name="Lipzen A."/>
            <person name="Na H."/>
            <person name="Yan M."/>
            <person name="Ng V."/>
            <person name="Grigoriev I.V."/>
            <person name="Spatafora J.W."/>
            <person name="Barlow D."/>
            <person name="Biffinger J."/>
            <person name="Kelley-Loughnane N."/>
            <person name="Varaljay V.A."/>
            <person name="Crookes-Goodson W.J."/>
        </authorList>
    </citation>
    <scope>NUCLEOTIDE SEQUENCE</scope>
    <source>
        <strain evidence="4">5307AH</strain>
    </source>
</reference>
<organism evidence="4 5">
    <name type="scientific">Papiliotrema laurentii</name>
    <name type="common">Cryptococcus laurentii</name>
    <dbReference type="NCBI Taxonomy" id="5418"/>
    <lineage>
        <taxon>Eukaryota</taxon>
        <taxon>Fungi</taxon>
        <taxon>Dikarya</taxon>
        <taxon>Basidiomycota</taxon>
        <taxon>Agaricomycotina</taxon>
        <taxon>Tremellomycetes</taxon>
        <taxon>Tremellales</taxon>
        <taxon>Rhynchogastremaceae</taxon>
        <taxon>Papiliotrema</taxon>
    </lineage>
</organism>
<dbReference type="Gene3D" id="3.40.50.300">
    <property type="entry name" value="P-loop containing nucleotide triphosphate hydrolases"/>
    <property type="match status" value="1"/>
</dbReference>
<dbReference type="GO" id="GO:0033588">
    <property type="term" value="C:elongator holoenzyme complex"/>
    <property type="evidence" value="ECO:0007669"/>
    <property type="project" value="InterPro"/>
</dbReference>
<proteinExistence type="inferred from homology"/>
<evidence type="ECO:0000256" key="2">
    <source>
        <dbReference type="ARBA" id="ARBA00008837"/>
    </source>
</evidence>
<evidence type="ECO:0000256" key="1">
    <source>
        <dbReference type="ARBA" id="ARBA00005043"/>
    </source>
</evidence>
<comment type="pathway">
    <text evidence="1">tRNA modification; 5-methoxycarbonylmethyl-2-thiouridine-tRNA biosynthesis.</text>
</comment>
<dbReference type="GO" id="GO:0002098">
    <property type="term" value="P:tRNA wobble uridine modification"/>
    <property type="evidence" value="ECO:0007669"/>
    <property type="project" value="InterPro"/>
</dbReference>
<name>A0AAD9FX08_PAPLA</name>
<dbReference type="InterPro" id="IPR018627">
    <property type="entry name" value="ELP6"/>
</dbReference>
<dbReference type="Proteomes" id="UP001182556">
    <property type="component" value="Unassembled WGS sequence"/>
</dbReference>
<evidence type="ECO:0000313" key="5">
    <source>
        <dbReference type="Proteomes" id="UP001182556"/>
    </source>
</evidence>
<dbReference type="AlphaFoldDB" id="A0AAD9FX08"/>
<dbReference type="PANTHER" id="PTHR16184:SF6">
    <property type="entry name" value="ELONGATOR COMPLEX PROTEIN 6"/>
    <property type="match status" value="1"/>
</dbReference>
<keyword evidence="5" id="KW-1185">Reference proteome</keyword>
<comment type="similarity">
    <text evidence="2">Belongs to the ELP6 family.</text>
</comment>
<sequence length="265" mass="28713">MTFLSTHLPFPEDGNAKQHPTALPPPGSHLVITDTLPSPGHFALYHAIAAAIARRQKVVWVDFRAEGRSSVEAVLRKISVVLPSTPMGFTHIAPCSLPAIVPLPRHAQGQPRLFDSDDLPTLRPTLDAVQQHASDGSLVILDGLAEVLTMGFTPLDLHRFVRAAYAHTNKVSGVLISTLHIGNLGAESTQQHDLLERLLRTAHAWWRIEGLASGRSGDVHGEISSFPLALAGQGWPVVTRAQPLQYRLEASTVKVFPKGTGRGYL</sequence>
<evidence type="ECO:0000313" key="4">
    <source>
        <dbReference type="EMBL" id="KAK1927810.1"/>
    </source>
</evidence>
<evidence type="ECO:0000256" key="3">
    <source>
        <dbReference type="SAM" id="MobiDB-lite"/>
    </source>
</evidence>
<feature type="region of interest" description="Disordered" evidence="3">
    <location>
        <begin position="1"/>
        <end position="26"/>
    </location>
</feature>
<gene>
    <name evidence="4" type="ORF">DB88DRAFT_479332</name>
</gene>
<dbReference type="PANTHER" id="PTHR16184">
    <property type="entry name" value="ELONGATOR COMPLEX PROTEIN 6"/>
    <property type="match status" value="1"/>
</dbReference>